<dbReference type="Gene3D" id="3.20.20.100">
    <property type="entry name" value="NADP-dependent oxidoreductase domain"/>
    <property type="match status" value="1"/>
</dbReference>
<organism evidence="5 6">
    <name type="scientific">Xylaria bambusicola</name>
    <dbReference type="NCBI Taxonomy" id="326684"/>
    <lineage>
        <taxon>Eukaryota</taxon>
        <taxon>Fungi</taxon>
        <taxon>Dikarya</taxon>
        <taxon>Ascomycota</taxon>
        <taxon>Pezizomycotina</taxon>
        <taxon>Sordariomycetes</taxon>
        <taxon>Xylariomycetidae</taxon>
        <taxon>Xylariales</taxon>
        <taxon>Xylariaceae</taxon>
        <taxon>Xylaria</taxon>
    </lineage>
</organism>
<gene>
    <name evidence="5" type="ORF">RRF57_013076</name>
</gene>
<sequence>MRLLSAMKATISKFATVPDALRRSVSLSKACYRRLGNSGLRVSNPILGGAHIGSSRWLPWALEEEQVGLAYYRHPVNEPAIGNTDLGLDTANAYSNGESERIIGKALKKYNIPRSKAVLMTKCFRVVCDPEQYDPGSSVYMHHDIADTNKDYVNQWGLSRTGIFNAVEASLERLDTSYIDLLHIHRFGPTVPPEETVCALHDLVKANKVRYIGASSMWAYQFAILQHTAEKHGWTKFISMQNHYNLLYHEEEREMNPYCKPTGVGTLAWAPLAGGRLARPQTQAPTSIRTVHTKNGGFYEQGDDISSANIISRAAEIAEKRGWPLSHVGLAWLDRRTVAPVIGFSSPERMDEALDALGKELTAEEEESLEALYQPRNVQGHS</sequence>
<accession>A0AAN7V4X1</accession>
<name>A0AAN7V4X1_9PEZI</name>
<reference evidence="5 6" key="1">
    <citation type="submission" date="2023-10" db="EMBL/GenBank/DDBJ databases">
        <title>Draft genome sequence of Xylaria bambusicola isolate GMP-LS, the root and basal stem rot pathogen of sugarcane in Indonesia.</title>
        <authorList>
            <person name="Selvaraj P."/>
            <person name="Muralishankar V."/>
            <person name="Muruganantham S."/>
            <person name="Sp S."/>
            <person name="Haryani S."/>
            <person name="Lau K.J.X."/>
            <person name="Naqvi N.I."/>
        </authorList>
    </citation>
    <scope>NUCLEOTIDE SEQUENCE [LARGE SCALE GENOMIC DNA]</scope>
    <source>
        <strain evidence="5">GMP-LS</strain>
    </source>
</reference>
<dbReference type="AlphaFoldDB" id="A0AAN7V4X1"/>
<proteinExistence type="inferred from homology"/>
<dbReference type="PANTHER" id="PTHR43364:SF9">
    <property type="entry name" value="OXIDOREDUCTASE"/>
    <property type="match status" value="1"/>
</dbReference>
<dbReference type="InterPro" id="IPR023210">
    <property type="entry name" value="NADP_OxRdtase_dom"/>
</dbReference>
<dbReference type="GO" id="GO:0016491">
    <property type="term" value="F:oxidoreductase activity"/>
    <property type="evidence" value="ECO:0007669"/>
    <property type="project" value="UniProtKB-KW"/>
</dbReference>
<comment type="caution">
    <text evidence="5">The sequence shown here is derived from an EMBL/GenBank/DDBJ whole genome shotgun (WGS) entry which is preliminary data.</text>
</comment>
<protein>
    <recommendedName>
        <fullName evidence="4">NADP-dependent oxidoreductase domain-containing protein</fullName>
    </recommendedName>
</protein>
<evidence type="ECO:0000259" key="4">
    <source>
        <dbReference type="Pfam" id="PF00248"/>
    </source>
</evidence>
<comment type="similarity">
    <text evidence="1">Belongs to the aldo/keto reductase family.</text>
</comment>
<dbReference type="Proteomes" id="UP001305414">
    <property type="component" value="Unassembled WGS sequence"/>
</dbReference>
<keyword evidence="3" id="KW-0560">Oxidoreductase</keyword>
<keyword evidence="2" id="KW-0521">NADP</keyword>
<dbReference type="InterPro" id="IPR036812">
    <property type="entry name" value="NAD(P)_OxRdtase_dom_sf"/>
</dbReference>
<dbReference type="EMBL" id="JAWHQM010000111">
    <property type="protein sequence ID" value="KAK5637364.1"/>
    <property type="molecule type" value="Genomic_DNA"/>
</dbReference>
<evidence type="ECO:0000256" key="3">
    <source>
        <dbReference type="ARBA" id="ARBA00023002"/>
    </source>
</evidence>
<feature type="domain" description="NADP-dependent oxidoreductase" evidence="4">
    <location>
        <begin position="88"/>
        <end position="373"/>
    </location>
</feature>
<dbReference type="Pfam" id="PF00248">
    <property type="entry name" value="Aldo_ket_red"/>
    <property type="match status" value="1"/>
</dbReference>
<evidence type="ECO:0000256" key="2">
    <source>
        <dbReference type="ARBA" id="ARBA00022857"/>
    </source>
</evidence>
<evidence type="ECO:0000313" key="5">
    <source>
        <dbReference type="EMBL" id="KAK5637364.1"/>
    </source>
</evidence>
<evidence type="ECO:0000256" key="1">
    <source>
        <dbReference type="ARBA" id="ARBA00007905"/>
    </source>
</evidence>
<dbReference type="PANTHER" id="PTHR43364">
    <property type="entry name" value="NADH-SPECIFIC METHYLGLYOXAL REDUCTASE-RELATED"/>
    <property type="match status" value="1"/>
</dbReference>
<dbReference type="InterPro" id="IPR050523">
    <property type="entry name" value="AKR_Detox_Biosynth"/>
</dbReference>
<evidence type="ECO:0000313" key="6">
    <source>
        <dbReference type="Proteomes" id="UP001305414"/>
    </source>
</evidence>
<dbReference type="SUPFAM" id="SSF51430">
    <property type="entry name" value="NAD(P)-linked oxidoreductase"/>
    <property type="match status" value="1"/>
</dbReference>
<keyword evidence="6" id="KW-1185">Reference proteome</keyword>